<sequence>MASELILKTKIHPKAVVLVEAAKAGYTSTVKMLLEHVNINAEDSTGCTALSAAVTKAQPNIVDLFLAQQDILVNKGSIPPLLWAIERNQSDYIYRSSSTANSRLKIARQLLHRTDIDINVLDSMGRVPLTCAIVAEHWEIVDFLLSRPDVDICRGEPLALMQACSKGHEALVRKLLARDDLDVNAVDAKGWSALSMAAHFGHEQIVELLLSRPDVNMNAGCPTPLMHACHQGRTGIVKLLLTSGGDELDINLRAGRYKCRPTALWFACSSAWSNSDIIRLLLQRSDIDINTGLTISDAGCNCGSDQLFFMPNRMDPHKLPTPLHAAAYRQPAAVPLLLAFDPKINVNALNMDGQTPFMLALGRSLASAPPNSRVMGSFLSHPAVLEEPFGSKALISAAHASGTYRVPFPTDMEKEEEEEERLNGIQTILSRGRMINVNLLNPSGHSVLSATAFRGYTKIAAFLLSLPSIDPNFGNPPPLVQASICSHHLVVGLLLEHPDIDLNRETDGYTALGGACMVQHHYSTTLDTIKLLLSQPKLDVNAGKPPPLSIAVRGRHIDAVKLLLEHPKIDVSSRMQRTVQIPEWIKWRLWASQRPHPLDPEEEYHPHRFRGGQMRSCSCLDRKADRSRPYATYLAHDPLYQGPHVRNGEPHEWNGALTRSWTAKPEEGLSDSFFVYFTRFGPSEILDLLLSRGDLDVNAPGSCGCTALIWASSLGKWSIADTLLTRQETTVDARCPNHGHNALVAAAHRMRFEMVQQLLSHPRGHEIDPNVFAACGCNLLLCASRSGDENAVHNILPFINYREYLNAQECRFGRTALQWASYFGHDSLIQLFLSDPTISIDHRDKQGNTALMLAASGGHHTAVQILLASPKVTNVHSDCNFNGDTALSLAEWHGHIDIVRLLESAPLEQAAVPPSTSDCAAQSAFFAPPIPLLLLDFHVFRSCFNSIFFSYLLCPADRCACFSSIWIMYA</sequence>
<dbReference type="AlphaFoldDB" id="A0A9W8JIE1"/>
<dbReference type="SMART" id="SM00248">
    <property type="entry name" value="ANK"/>
    <property type="match status" value="21"/>
</dbReference>
<dbReference type="PANTHER" id="PTHR24198">
    <property type="entry name" value="ANKYRIN REPEAT AND PROTEIN KINASE DOMAIN-CONTAINING PROTEIN"/>
    <property type="match status" value="1"/>
</dbReference>
<feature type="non-terminal residue" evidence="4">
    <location>
        <position position="970"/>
    </location>
</feature>
<organism evidence="4 5">
    <name type="scientific">Candolleomyces eurysporus</name>
    <dbReference type="NCBI Taxonomy" id="2828524"/>
    <lineage>
        <taxon>Eukaryota</taxon>
        <taxon>Fungi</taxon>
        <taxon>Dikarya</taxon>
        <taxon>Basidiomycota</taxon>
        <taxon>Agaricomycotina</taxon>
        <taxon>Agaricomycetes</taxon>
        <taxon>Agaricomycetidae</taxon>
        <taxon>Agaricales</taxon>
        <taxon>Agaricineae</taxon>
        <taxon>Psathyrellaceae</taxon>
        <taxon>Candolleomyces</taxon>
    </lineage>
</organism>
<dbReference type="Proteomes" id="UP001140091">
    <property type="component" value="Unassembled WGS sequence"/>
</dbReference>
<name>A0A9W8JIE1_9AGAR</name>
<evidence type="ECO:0000256" key="2">
    <source>
        <dbReference type="ARBA" id="ARBA00023043"/>
    </source>
</evidence>
<evidence type="ECO:0000256" key="1">
    <source>
        <dbReference type="ARBA" id="ARBA00022737"/>
    </source>
</evidence>
<comment type="caution">
    <text evidence="4">The sequence shown here is derived from an EMBL/GenBank/DDBJ whole genome shotgun (WGS) entry which is preliminary data.</text>
</comment>
<dbReference type="EMBL" id="JANBPK010000725">
    <property type="protein sequence ID" value="KAJ2934213.1"/>
    <property type="molecule type" value="Genomic_DNA"/>
</dbReference>
<protein>
    <recommendedName>
        <fullName evidence="6">Ankyrin</fullName>
    </recommendedName>
</protein>
<dbReference type="PANTHER" id="PTHR24198:SF165">
    <property type="entry name" value="ANKYRIN REPEAT-CONTAINING PROTEIN-RELATED"/>
    <property type="match status" value="1"/>
</dbReference>
<dbReference type="PROSITE" id="PS50088">
    <property type="entry name" value="ANK_REPEAT"/>
    <property type="match status" value="1"/>
</dbReference>
<feature type="repeat" description="ANK" evidence="3">
    <location>
        <begin position="846"/>
        <end position="878"/>
    </location>
</feature>
<dbReference type="InterPro" id="IPR036770">
    <property type="entry name" value="Ankyrin_rpt-contain_sf"/>
</dbReference>
<evidence type="ECO:0000256" key="3">
    <source>
        <dbReference type="PROSITE-ProRule" id="PRU00023"/>
    </source>
</evidence>
<reference evidence="4" key="1">
    <citation type="submission" date="2022-06" db="EMBL/GenBank/DDBJ databases">
        <title>Genome Sequence of Candolleomyces eurysporus.</title>
        <authorList>
            <person name="Buettner E."/>
        </authorList>
    </citation>
    <scope>NUCLEOTIDE SEQUENCE</scope>
    <source>
        <strain evidence="4">VTCC 930004</strain>
    </source>
</reference>
<gene>
    <name evidence="4" type="ORF">H1R20_g2892</name>
</gene>
<evidence type="ECO:0000313" key="4">
    <source>
        <dbReference type="EMBL" id="KAJ2934213.1"/>
    </source>
</evidence>
<evidence type="ECO:0008006" key="6">
    <source>
        <dbReference type="Google" id="ProtNLM"/>
    </source>
</evidence>
<dbReference type="InterPro" id="IPR002110">
    <property type="entry name" value="Ankyrin_rpt"/>
</dbReference>
<keyword evidence="5" id="KW-1185">Reference proteome</keyword>
<evidence type="ECO:0000313" key="5">
    <source>
        <dbReference type="Proteomes" id="UP001140091"/>
    </source>
</evidence>
<keyword evidence="2 3" id="KW-0040">ANK repeat</keyword>
<keyword evidence="1" id="KW-0677">Repeat</keyword>
<dbReference type="Pfam" id="PF12796">
    <property type="entry name" value="Ank_2"/>
    <property type="match status" value="6"/>
</dbReference>
<dbReference type="OrthoDB" id="3068229at2759"/>
<accession>A0A9W8JIE1</accession>
<dbReference type="SUPFAM" id="SSF48403">
    <property type="entry name" value="Ankyrin repeat"/>
    <property type="match status" value="3"/>
</dbReference>
<dbReference type="Gene3D" id="1.25.40.20">
    <property type="entry name" value="Ankyrin repeat-containing domain"/>
    <property type="match status" value="6"/>
</dbReference>
<proteinExistence type="predicted"/>